<keyword evidence="2" id="KW-1185">Reference proteome</keyword>
<comment type="caution">
    <text evidence="1">The sequence shown here is derived from an EMBL/GenBank/DDBJ whole genome shotgun (WGS) entry which is preliminary data.</text>
</comment>
<dbReference type="OrthoDB" id="416119at2759"/>
<name>A0A7J5Y5F3_DISMA</name>
<proteinExistence type="predicted"/>
<gene>
    <name evidence="1" type="ORF">F7725_007486</name>
</gene>
<dbReference type="Proteomes" id="UP000518266">
    <property type="component" value="Unassembled WGS sequence"/>
</dbReference>
<dbReference type="AlphaFoldDB" id="A0A7J5Y5F3"/>
<evidence type="ECO:0000313" key="2">
    <source>
        <dbReference type="Proteomes" id="UP000518266"/>
    </source>
</evidence>
<evidence type="ECO:0000313" key="1">
    <source>
        <dbReference type="EMBL" id="KAF3844323.1"/>
    </source>
</evidence>
<protein>
    <submittedName>
        <fullName evidence="1">Uncharacterized protein</fullName>
    </submittedName>
</protein>
<dbReference type="EMBL" id="JAAKFY010000015">
    <property type="protein sequence ID" value="KAF3844323.1"/>
    <property type="molecule type" value="Genomic_DNA"/>
</dbReference>
<sequence>MFVSHITSQIIFFLETNTSAEISHSTLWETLKAYLHGQIIEYSSRAKKLTISTRPPHVQHFLKKGCVYRQNTTYFPQTAIHLITMSRFAVYDSGDKAGKLLAQQARQAQSTRLIPKIYSETGGTSMIPSKSITAVYTALNSPPSLPQFSSNPVVYHSVRIWSQFRRHFNLQTTRLILLSWKDQAPPNFTRWIRDTMHFLKLEKIRYTLKGSVQKFTKIWTPFLNYYDSLQIPLNKDD</sequence>
<reference evidence="1 2" key="1">
    <citation type="submission" date="2020-03" db="EMBL/GenBank/DDBJ databases">
        <title>Dissostichus mawsoni Genome sequencing and assembly.</title>
        <authorList>
            <person name="Park H."/>
        </authorList>
    </citation>
    <scope>NUCLEOTIDE SEQUENCE [LARGE SCALE GENOMIC DNA]</scope>
    <source>
        <strain evidence="1">DM0001</strain>
        <tissue evidence="1">Muscle</tissue>
    </source>
</reference>
<accession>A0A7J5Y5F3</accession>
<organism evidence="1 2">
    <name type="scientific">Dissostichus mawsoni</name>
    <name type="common">Antarctic cod</name>
    <dbReference type="NCBI Taxonomy" id="36200"/>
    <lineage>
        <taxon>Eukaryota</taxon>
        <taxon>Metazoa</taxon>
        <taxon>Chordata</taxon>
        <taxon>Craniata</taxon>
        <taxon>Vertebrata</taxon>
        <taxon>Euteleostomi</taxon>
        <taxon>Actinopterygii</taxon>
        <taxon>Neopterygii</taxon>
        <taxon>Teleostei</taxon>
        <taxon>Neoteleostei</taxon>
        <taxon>Acanthomorphata</taxon>
        <taxon>Eupercaria</taxon>
        <taxon>Perciformes</taxon>
        <taxon>Notothenioidei</taxon>
        <taxon>Nototheniidae</taxon>
        <taxon>Dissostichus</taxon>
    </lineage>
</organism>